<dbReference type="Proteomes" id="UP000239209">
    <property type="component" value="Unassembled WGS sequence"/>
</dbReference>
<reference evidence="1 2" key="1">
    <citation type="submission" date="2018-03" db="EMBL/GenBank/DDBJ databases">
        <title>Genomic Encyclopedia of Archaeal and Bacterial Type Strains, Phase II (KMG-II): from individual species to whole genera.</title>
        <authorList>
            <person name="Goeker M."/>
        </authorList>
    </citation>
    <scope>NUCLEOTIDE SEQUENCE [LARGE SCALE GENOMIC DNA]</scope>
    <source>
        <strain evidence="1 2">DSM 45348</strain>
    </source>
</reference>
<gene>
    <name evidence="1" type="ORF">CLV70_104106</name>
</gene>
<evidence type="ECO:0000313" key="1">
    <source>
        <dbReference type="EMBL" id="PRY30554.1"/>
    </source>
</evidence>
<keyword evidence="2" id="KW-1185">Reference proteome</keyword>
<dbReference type="RefSeq" id="WP_106126184.1">
    <property type="nucleotide sequence ID" value="NZ_PVZG01000004.1"/>
</dbReference>
<proteinExistence type="predicted"/>
<comment type="caution">
    <text evidence="1">The sequence shown here is derived from an EMBL/GenBank/DDBJ whole genome shotgun (WGS) entry which is preliminary data.</text>
</comment>
<sequence>MPEDFESRLTHLEQVVRDLDQDVQDLQTLRRADAGLIREVARGLSEHRTEFREFREETREGLRLIADMLRGSRGDGDA</sequence>
<dbReference type="AlphaFoldDB" id="A0A2T0SAU9"/>
<accession>A0A2T0SAU9</accession>
<protein>
    <submittedName>
        <fullName evidence="1">Uncharacterized protein</fullName>
    </submittedName>
</protein>
<evidence type="ECO:0000313" key="2">
    <source>
        <dbReference type="Proteomes" id="UP000239209"/>
    </source>
</evidence>
<dbReference type="EMBL" id="PVZG01000004">
    <property type="protein sequence ID" value="PRY30554.1"/>
    <property type="molecule type" value="Genomic_DNA"/>
</dbReference>
<name>A0A2T0SAU9_9ACTN</name>
<organism evidence="1 2">
    <name type="scientific">Pseudosporangium ferrugineum</name>
    <dbReference type="NCBI Taxonomy" id="439699"/>
    <lineage>
        <taxon>Bacteria</taxon>
        <taxon>Bacillati</taxon>
        <taxon>Actinomycetota</taxon>
        <taxon>Actinomycetes</taxon>
        <taxon>Micromonosporales</taxon>
        <taxon>Micromonosporaceae</taxon>
        <taxon>Pseudosporangium</taxon>
    </lineage>
</organism>